<dbReference type="GO" id="GO:0005886">
    <property type="term" value="C:plasma membrane"/>
    <property type="evidence" value="ECO:0007669"/>
    <property type="project" value="TreeGrafter"/>
</dbReference>
<dbReference type="GO" id="GO:0000282">
    <property type="term" value="P:cellular bud site selection"/>
    <property type="evidence" value="ECO:0007669"/>
    <property type="project" value="TreeGrafter"/>
</dbReference>
<dbReference type="InterPro" id="IPR052809">
    <property type="entry name" value="Actin_polarity_regulatory"/>
</dbReference>
<dbReference type="OMA" id="CFNMINS"/>
<dbReference type="Proteomes" id="UP000000267">
    <property type="component" value="Unassembled WGS sequence"/>
</dbReference>
<feature type="region of interest" description="Disordered" evidence="1">
    <location>
        <begin position="159"/>
        <end position="185"/>
    </location>
</feature>
<organism evidence="4">
    <name type="scientific">Vanderwaltozyma polyspora (strain ATCC 22028 / DSM 70294 / BCRC 21397 / CBS 2163 / NBRC 10782 / NRRL Y-8283 / UCD 57-17)</name>
    <name type="common">Kluyveromyces polysporus</name>
    <dbReference type="NCBI Taxonomy" id="436907"/>
    <lineage>
        <taxon>Eukaryota</taxon>
        <taxon>Fungi</taxon>
        <taxon>Dikarya</taxon>
        <taxon>Ascomycota</taxon>
        <taxon>Saccharomycotina</taxon>
        <taxon>Saccharomycetes</taxon>
        <taxon>Saccharomycetales</taxon>
        <taxon>Saccharomycetaceae</taxon>
        <taxon>Vanderwaltozyma</taxon>
    </lineage>
</organism>
<feature type="compositionally biased region" description="Low complexity" evidence="1">
    <location>
        <begin position="849"/>
        <end position="860"/>
    </location>
</feature>
<dbReference type="Pfam" id="PF08616">
    <property type="entry name" value="SPA"/>
    <property type="match status" value="1"/>
</dbReference>
<dbReference type="eggNOG" id="ENOG502QQUZ">
    <property type="taxonomic scope" value="Eukaryota"/>
</dbReference>
<dbReference type="STRING" id="436907.A7TRE4"/>
<dbReference type="EMBL" id="DS480477">
    <property type="protein sequence ID" value="EDO15158.1"/>
    <property type="molecule type" value="Genomic_DNA"/>
</dbReference>
<dbReference type="AlphaFoldDB" id="A7TRE4"/>
<dbReference type="FunCoup" id="A7TRE4">
    <property type="interactions" value="17"/>
</dbReference>
<dbReference type="RefSeq" id="XP_001643016.1">
    <property type="nucleotide sequence ID" value="XM_001642966.1"/>
</dbReference>
<keyword evidence="4" id="KW-1185">Reference proteome</keyword>
<accession>A7TRE4</accession>
<dbReference type="InParanoid" id="A7TRE4"/>
<dbReference type="GO" id="GO:0005935">
    <property type="term" value="C:cellular bud neck"/>
    <property type="evidence" value="ECO:0007669"/>
    <property type="project" value="TreeGrafter"/>
</dbReference>
<protein>
    <recommendedName>
        <fullName evidence="2">Arf3-interacting protein 1 N-terminal domain-containing protein</fullName>
    </recommendedName>
</protein>
<dbReference type="Pfam" id="PF07792">
    <property type="entry name" value="Afi1"/>
    <property type="match status" value="1"/>
</dbReference>
<feature type="compositionally biased region" description="Low complexity" evidence="1">
    <location>
        <begin position="23"/>
        <end position="46"/>
    </location>
</feature>
<evidence type="ECO:0000313" key="4">
    <source>
        <dbReference type="Proteomes" id="UP000000267"/>
    </source>
</evidence>
<feature type="region of interest" description="Disordered" evidence="1">
    <location>
        <begin position="1"/>
        <end position="46"/>
    </location>
</feature>
<dbReference type="OrthoDB" id="66409at2759"/>
<evidence type="ECO:0000313" key="3">
    <source>
        <dbReference type="EMBL" id="EDO15158.1"/>
    </source>
</evidence>
<feature type="compositionally biased region" description="Low complexity" evidence="1">
    <location>
        <begin position="822"/>
        <end position="839"/>
    </location>
</feature>
<gene>
    <name evidence="3" type="ORF">Kpol_440p5</name>
</gene>
<dbReference type="PANTHER" id="PTHR28245:SF1">
    <property type="entry name" value="ARF3-INTERACTING PROTEIN 1"/>
    <property type="match status" value="1"/>
</dbReference>
<feature type="compositionally biased region" description="Acidic residues" evidence="1">
    <location>
        <begin position="167"/>
        <end position="185"/>
    </location>
</feature>
<reference evidence="3 4" key="1">
    <citation type="journal article" date="2007" name="Proc. Natl. Acad. Sci. U.S.A.">
        <title>Independent sorting-out of thousands of duplicated gene pairs in two yeast species descended from a whole-genome duplication.</title>
        <authorList>
            <person name="Scannell D.R."/>
            <person name="Frank A.C."/>
            <person name="Conant G.C."/>
            <person name="Byrne K.P."/>
            <person name="Woolfit M."/>
            <person name="Wolfe K.H."/>
        </authorList>
    </citation>
    <scope>NUCLEOTIDE SEQUENCE [LARGE SCALE GENOMIC DNA]</scope>
    <source>
        <strain evidence="4">ATCC 22028 / DSM 70294 / BCRC 21397 / CBS 2163 / NBRC 10782 / NRRL Y-8283 / UCD 57-17</strain>
    </source>
</reference>
<dbReference type="InterPro" id="IPR012860">
    <property type="entry name" value="Afi1_N"/>
</dbReference>
<dbReference type="HOGENOM" id="CLU_324667_0_0_1"/>
<evidence type="ECO:0000259" key="2">
    <source>
        <dbReference type="Pfam" id="PF07792"/>
    </source>
</evidence>
<evidence type="ECO:0000256" key="1">
    <source>
        <dbReference type="SAM" id="MobiDB-lite"/>
    </source>
</evidence>
<feature type="domain" description="Arf3-interacting protein 1 N-terminal" evidence="2">
    <location>
        <begin position="76"/>
        <end position="221"/>
    </location>
</feature>
<proteinExistence type="predicted"/>
<sequence>MLKGPYHLVDTDRPTTPKSSIVNNGNTKSNNNNNNNNNNKDNINTSNKIKKLNGVANGVSSALVEDRTLRRDNVHFILSAEFDNKLGPKVKFQYPNSIPGFPSSLHGAHSLDSTINLASLMIPNNVEYTPGKKDFTVFMLYYNTSTKLYQLFKPSNIKTEVQKNDNDDNDDEENEDGDGDDDSEYIDSEIFTDAKDENDNLDDIDTLYFINVVNTVIDKNNDRGAVIKSISLGTTLKIFSIFRPVLSKLLVQYMNNSQNSLNILIDCFKMINSLDLSLINKIHSKKYAQLILGSIIEEKYQSKVLNPNNEEFKKIFKIKRLFTNDHFGNKISYENKYITYRFTNFRSNFLNKDILNQQLRIPIIADDSLGSYIIYNQKILRFLSKFYPFINKLTLQNFSWRLIINSTTFSKDELSHFILVLSNYVNSCFDCDATTYYKQNSILIFPYMDISMVDALRKYLNDKSGNISNKFAIIGVANPIFKYQQNLWDCYYDLDTETLYDSIEVIEKEKADLQLKNRPLQRNGSLSIRKILLKPADVIINTSKLSHQRNSLLLRCVKFLLTDDRDYNTSTITSVFKKVNLLQLVELLRRKTKTSSNSISLQDEYMAIYKDLILFPVFFEYSSLYLIELIINLHESIELLYSNDILPFQTIIIQLTNIKQILKKLYHDISYNRSNMERFLNLIYNLPSLKIFDNFNLQRHDFSANDLERSMEPLSQNNIYADMENRVKLLSSSWIEVFINSNVLPLFIIPLFFEPNCSSNIDLFTNSSRWSRRPSIGGKAKLPRSLSFKKLFPINSNPTAGVSASHVMSASHSSKNEEHSKIITPNSSPIIASPIPRTPNTNSGGPRITPNTSQSNTPTNGIELENLVNSCRKLSIQILYCMNKNALGELLLEKSSTTEIKNAYSNAKIEFNSTLVGDTNKKENEVKKSSHINRTDLMRELSLIAEREDEFMNLEISDRT</sequence>
<dbReference type="GO" id="GO:0051666">
    <property type="term" value="P:actin cortical patch localization"/>
    <property type="evidence" value="ECO:0007669"/>
    <property type="project" value="TreeGrafter"/>
</dbReference>
<dbReference type="PANTHER" id="PTHR28245">
    <property type="entry name" value="ARF3-INTERACTING PROTEIN 1"/>
    <property type="match status" value="1"/>
</dbReference>
<dbReference type="KEGG" id="vpo:Kpol_440p5"/>
<dbReference type="GeneID" id="5543210"/>
<name>A7TRE4_VANPO</name>
<feature type="region of interest" description="Disordered" evidence="1">
    <location>
        <begin position="815"/>
        <end position="860"/>
    </location>
</feature>
<dbReference type="PhylomeDB" id="A7TRE4"/>